<evidence type="ECO:0008006" key="5">
    <source>
        <dbReference type="Google" id="ProtNLM"/>
    </source>
</evidence>
<reference evidence="3 4" key="1">
    <citation type="submission" date="2020-07" db="EMBL/GenBank/DDBJ databases">
        <title>Sequencing the genomes of 1000 actinobacteria strains.</title>
        <authorList>
            <person name="Klenk H.-P."/>
        </authorList>
    </citation>
    <scope>NUCLEOTIDE SEQUENCE [LARGE SCALE GENOMIC DNA]</scope>
    <source>
        <strain evidence="3 4">DSM 45772</strain>
    </source>
</reference>
<proteinExistence type="predicted"/>
<feature type="domain" description="DUF559" evidence="1">
    <location>
        <begin position="230"/>
        <end position="281"/>
    </location>
</feature>
<evidence type="ECO:0000259" key="2">
    <source>
        <dbReference type="Pfam" id="PF13338"/>
    </source>
</evidence>
<feature type="domain" description="AbiEi antitoxin N-terminal" evidence="2">
    <location>
        <begin position="14"/>
        <end position="54"/>
    </location>
</feature>
<gene>
    <name evidence="3" type="ORF">BJ983_005811</name>
</gene>
<protein>
    <recommendedName>
        <fullName evidence="5">Very-short-patch-repair endonuclease</fullName>
    </recommendedName>
</protein>
<dbReference type="SUPFAM" id="SSF52980">
    <property type="entry name" value="Restriction endonuclease-like"/>
    <property type="match status" value="1"/>
</dbReference>
<dbReference type="Proteomes" id="UP000535890">
    <property type="component" value="Unassembled WGS sequence"/>
</dbReference>
<name>A0A7Y9E1V9_9PSEU</name>
<evidence type="ECO:0000313" key="3">
    <source>
        <dbReference type="EMBL" id="NYD39709.1"/>
    </source>
</evidence>
<dbReference type="AlphaFoldDB" id="A0A7Y9E1V9"/>
<organism evidence="3 4">
    <name type="scientific">Actinomycetospora corticicola</name>
    <dbReference type="NCBI Taxonomy" id="663602"/>
    <lineage>
        <taxon>Bacteria</taxon>
        <taxon>Bacillati</taxon>
        <taxon>Actinomycetota</taxon>
        <taxon>Actinomycetes</taxon>
        <taxon>Pseudonocardiales</taxon>
        <taxon>Pseudonocardiaceae</taxon>
        <taxon>Actinomycetospora</taxon>
    </lineage>
</organism>
<dbReference type="RefSeq" id="WP_179796991.1">
    <property type="nucleotide sequence ID" value="NZ_BAABHP010000032.1"/>
</dbReference>
<comment type="caution">
    <text evidence="3">The sequence shown here is derived from an EMBL/GenBank/DDBJ whole genome shotgun (WGS) entry which is preliminary data.</text>
</comment>
<dbReference type="Pfam" id="PF04480">
    <property type="entry name" value="DUF559"/>
    <property type="match status" value="1"/>
</dbReference>
<dbReference type="InterPro" id="IPR025159">
    <property type="entry name" value="AbiEi_N"/>
</dbReference>
<dbReference type="Pfam" id="PF13338">
    <property type="entry name" value="AbiEi_4"/>
    <property type="match status" value="1"/>
</dbReference>
<dbReference type="EMBL" id="JACCBN010000001">
    <property type="protein sequence ID" value="NYD39709.1"/>
    <property type="molecule type" value="Genomic_DNA"/>
</dbReference>
<keyword evidence="4" id="KW-1185">Reference proteome</keyword>
<sequence>MESGRGAAWLWDRIRDQDGVFAVEQAKEAGYSRTMIAARVARGEWVRVTSGVLRSAKHADTPRSRIRAAMLSVGPGATLVGGSAAFWWRMTDVAPAEVQIAVTPPAQPRPRAGVRIVRRAVAPEDRVVVHGVAVTKKAVTVLTAVAALGLVAGAHLMDRVLLAGTVGLDALRGAHLRSSGRRGAGVCAVLLHLAGGGARSEAERVAHRVLADAGIVGWVADLDVLLPGYGRAVLDLAFREDRVLVEIDGWAYHRDLRAFLRDSARQNALVLQGWVVIRTNWFELTGSPGTFRANVAGALAERRRSGL</sequence>
<dbReference type="InterPro" id="IPR011335">
    <property type="entry name" value="Restrct_endonuc-II-like"/>
</dbReference>
<dbReference type="InterPro" id="IPR007569">
    <property type="entry name" value="DUF559"/>
</dbReference>
<accession>A0A7Y9E1V9</accession>
<evidence type="ECO:0000259" key="1">
    <source>
        <dbReference type="Pfam" id="PF04480"/>
    </source>
</evidence>
<evidence type="ECO:0000313" key="4">
    <source>
        <dbReference type="Proteomes" id="UP000535890"/>
    </source>
</evidence>